<dbReference type="OrthoDB" id="10261039at2759"/>
<feature type="transmembrane region" description="Helical" evidence="10">
    <location>
        <begin position="66"/>
        <end position="86"/>
    </location>
</feature>
<dbReference type="AlphaFoldDB" id="A0A4P9X6E7"/>
<comment type="function">
    <text evidence="9">Component of the MICOS complex, a large protein complex of the mitochondrial inner membrane that plays crucial roles in the maintenance of crista junctions, inner membrane architecture, and formation of contact sites to the outer membrane. Plays a role in keeping cristae membranes connected to the inner boundary membrane. Also promotes protein import via the mitochondrial intermembrane space assembly (MIA) pathway.</text>
</comment>
<evidence type="ECO:0000256" key="3">
    <source>
        <dbReference type="ARBA" id="ARBA00018116"/>
    </source>
</evidence>
<evidence type="ECO:0000256" key="11">
    <source>
        <dbReference type="SAM" id="MobiDB-lite"/>
    </source>
</evidence>
<evidence type="ECO:0000313" key="13">
    <source>
        <dbReference type="Proteomes" id="UP000274922"/>
    </source>
</evidence>
<feature type="compositionally biased region" description="Basic and acidic residues" evidence="11">
    <location>
        <begin position="382"/>
        <end position="392"/>
    </location>
</feature>
<keyword evidence="4 10" id="KW-0812">Transmembrane</keyword>
<keyword evidence="5 10" id="KW-0999">Mitochondrion inner membrane</keyword>
<dbReference type="EMBL" id="ML014209">
    <property type="protein sequence ID" value="RKP00571.1"/>
    <property type="molecule type" value="Genomic_DNA"/>
</dbReference>
<organism evidence="12 13">
    <name type="scientific">Caulochytrium protostelioides</name>
    <dbReference type="NCBI Taxonomy" id="1555241"/>
    <lineage>
        <taxon>Eukaryota</taxon>
        <taxon>Fungi</taxon>
        <taxon>Fungi incertae sedis</taxon>
        <taxon>Chytridiomycota</taxon>
        <taxon>Chytridiomycota incertae sedis</taxon>
        <taxon>Chytridiomycetes</taxon>
        <taxon>Caulochytriales</taxon>
        <taxon>Caulochytriaceae</taxon>
        <taxon>Caulochytrium</taxon>
    </lineage>
</organism>
<name>A0A4P9X6E7_9FUNG</name>
<evidence type="ECO:0000256" key="9">
    <source>
        <dbReference type="ARBA" id="ARBA00025571"/>
    </source>
</evidence>
<comment type="similarity">
    <text evidence="2 10">Belongs to the MICOS complex subunit Mic60 family.</text>
</comment>
<keyword evidence="8 10" id="KW-0472">Membrane</keyword>
<feature type="compositionally biased region" description="Low complexity" evidence="11">
    <location>
        <begin position="244"/>
        <end position="253"/>
    </location>
</feature>
<reference evidence="13" key="1">
    <citation type="journal article" date="2018" name="Nat. Microbiol.">
        <title>Leveraging single-cell genomics to expand the fungal tree of life.</title>
        <authorList>
            <person name="Ahrendt S.R."/>
            <person name="Quandt C.A."/>
            <person name="Ciobanu D."/>
            <person name="Clum A."/>
            <person name="Salamov A."/>
            <person name="Andreopoulos B."/>
            <person name="Cheng J.F."/>
            <person name="Woyke T."/>
            <person name="Pelin A."/>
            <person name="Henrissat B."/>
            <person name="Reynolds N.K."/>
            <person name="Benny G.L."/>
            <person name="Smith M.E."/>
            <person name="James T.Y."/>
            <person name="Grigoriev I.V."/>
        </authorList>
    </citation>
    <scope>NUCLEOTIDE SEQUENCE [LARGE SCALE GENOMIC DNA]</scope>
    <source>
        <strain evidence="13">ATCC 52028</strain>
    </source>
</reference>
<sequence length="830" mass="87402">MLYRPSTVRATASSRLRRGTALTPRLHAVSPEAASGAAANAAAATAAAAAARRGTAPKRGFRPIRALCLTGLAGAVLTGGAALLALNSPHAHRLWVQYVPNGEDLLFHVRHTAEQLRHVETKDLEHVSTRVKTTVAGAGGAVAATSATLGDYAKSVQHETERLAAAAQAQAHAAQAKAEQLRVQGAQSVARVQDAAAEATRRVNDAIDGVKGYFEQFAPKRAATDSDAAPDAAAPRRPHVLDRVPVVKGGPVKPVDDTRPPPPPPSSSSSSSSDETEAAPLERKTSPAMKRILGKSAAATAAAGPEAAKAAEPAAAPAAPSTNVSTVDGVNVEVTTSDTGATIRLSPAPEAASAKPVSKPASTKPISTPPHEVARPAPASPEKVEKAEKAADSSRPSPTDATPEPKSPEPKASPSPAATAVDASATKSAAPAPAPAPAPASASARASASETAPVVQDKAQSVPLAEAQRAALEQAAVAELERMNASFARVEAQYRHLVRDLVHVVQEEAGLAEDPAAQAQLESMLATISEQQAKMAQYQRTQQEALLAQATRDYLAAESALKQHVVDGQQALKQQLAQRFEAQLDTALRTQVQQLQAEYEQEMAARLRDLEGFARKQVKQLQNEEALQRLRRLDYLAHKVKVLEVSALHASDVLYSQHRIHLMLTAIRVLRETLDGPAAVVDLQTHLRALSELSDGDGFVRALLPAFRPVLPTPSSLKDGFPNVASHVRQAAYMPPNGGPLSYAISAALSAITAHKTGLIPGTDVEAIVARAEYYLARNELERSARELNQLSGWPRRLADGWLCRARALLEAQQTAGAIEDHLIYSSLDV</sequence>
<keyword evidence="7 10" id="KW-0496">Mitochondrion</keyword>
<dbReference type="GO" id="GO:0042407">
    <property type="term" value="P:cristae formation"/>
    <property type="evidence" value="ECO:0007669"/>
    <property type="project" value="TreeGrafter"/>
</dbReference>
<evidence type="ECO:0000313" key="12">
    <source>
        <dbReference type="EMBL" id="RKP00571.1"/>
    </source>
</evidence>
<dbReference type="PANTHER" id="PTHR15415:SF7">
    <property type="entry name" value="MICOS COMPLEX SUBUNIT MIC60"/>
    <property type="match status" value="1"/>
</dbReference>
<comment type="subcellular location">
    <subcellularLocation>
        <location evidence="1 10">Mitochondrion inner membrane</location>
        <topology evidence="1 10">Single-pass membrane protein</topology>
    </subcellularLocation>
</comment>
<evidence type="ECO:0000256" key="6">
    <source>
        <dbReference type="ARBA" id="ARBA00022989"/>
    </source>
</evidence>
<dbReference type="Proteomes" id="UP000274922">
    <property type="component" value="Unassembled WGS sequence"/>
</dbReference>
<dbReference type="PANTHER" id="PTHR15415">
    <property type="entry name" value="MITOFILIN"/>
    <property type="match status" value="1"/>
</dbReference>
<accession>A0A4P9X6E7</accession>
<proteinExistence type="inferred from homology"/>
<dbReference type="InterPro" id="IPR019133">
    <property type="entry name" value="MIC60"/>
</dbReference>
<comment type="subunit">
    <text evidence="10">Component of the mitochondrial contact site and cristae organizing system (MICOS) complex.</text>
</comment>
<evidence type="ECO:0000256" key="1">
    <source>
        <dbReference type="ARBA" id="ARBA00004434"/>
    </source>
</evidence>
<feature type="compositionally biased region" description="Low complexity" evidence="11">
    <location>
        <begin position="346"/>
        <end position="365"/>
    </location>
</feature>
<evidence type="ECO:0000256" key="10">
    <source>
        <dbReference type="RuleBase" id="RU363000"/>
    </source>
</evidence>
<dbReference type="STRING" id="1555241.A0A4P9X6E7"/>
<evidence type="ECO:0000256" key="7">
    <source>
        <dbReference type="ARBA" id="ARBA00023128"/>
    </source>
</evidence>
<protein>
    <recommendedName>
        <fullName evidence="3 10">MICOS complex subunit MIC60</fullName>
    </recommendedName>
    <alternativeName>
        <fullName evidence="10">Mitofilin</fullName>
    </alternativeName>
</protein>
<dbReference type="GO" id="GO:0061617">
    <property type="term" value="C:MICOS complex"/>
    <property type="evidence" value="ECO:0007669"/>
    <property type="project" value="TreeGrafter"/>
</dbReference>
<gene>
    <name evidence="12" type="ORF">CXG81DRAFT_26711</name>
</gene>
<feature type="region of interest" description="Disordered" evidence="11">
    <location>
        <begin position="222"/>
        <end position="289"/>
    </location>
</feature>
<dbReference type="Pfam" id="PF09731">
    <property type="entry name" value="Mitofilin"/>
    <property type="match status" value="1"/>
</dbReference>
<evidence type="ECO:0000256" key="4">
    <source>
        <dbReference type="ARBA" id="ARBA00022692"/>
    </source>
</evidence>
<evidence type="ECO:0000256" key="8">
    <source>
        <dbReference type="ARBA" id="ARBA00023136"/>
    </source>
</evidence>
<feature type="region of interest" description="Disordered" evidence="11">
    <location>
        <begin position="338"/>
        <end position="454"/>
    </location>
</feature>
<evidence type="ECO:0000256" key="2">
    <source>
        <dbReference type="ARBA" id="ARBA00010877"/>
    </source>
</evidence>
<feature type="compositionally biased region" description="Low complexity" evidence="11">
    <location>
        <begin position="225"/>
        <end position="235"/>
    </location>
</feature>
<evidence type="ECO:0000256" key="5">
    <source>
        <dbReference type="ARBA" id="ARBA00022792"/>
    </source>
</evidence>
<keyword evidence="6 10" id="KW-1133">Transmembrane helix</keyword>
<feature type="compositionally biased region" description="Low complexity" evidence="11">
    <location>
        <begin position="439"/>
        <end position="453"/>
    </location>
</feature>
<feature type="compositionally biased region" description="Low complexity" evidence="11">
    <location>
        <begin position="410"/>
        <end position="431"/>
    </location>
</feature>
<keyword evidence="13" id="KW-1185">Reference proteome</keyword>